<feature type="region of interest" description="Disordered" evidence="3">
    <location>
        <begin position="106"/>
        <end position="125"/>
    </location>
</feature>
<keyword evidence="6" id="KW-1185">Reference proteome</keyword>
<dbReference type="OrthoDB" id="10009200at2759"/>
<dbReference type="PROSITE" id="PS50106">
    <property type="entry name" value="PDZ"/>
    <property type="match status" value="4"/>
</dbReference>
<sequence length="513" mass="55381">MASTFSPRECRLCKQEGQSYGFYLRIERDTDGHLVRAIEQGSAAEKAGLRDGDRVLRINGVFVDEEEHAQVVDLVRKSGNSVTLLVLDGTSYEKAVKTKLDLRELGREPSVNGETPSPVANGGAQAPARPRLCYLVKEGSSYGFSLKTVQGKKGVYMADVTPQGVAMRAGVLADDRVIEVNGENVEEATHEEVVEKVRKSGSRVMFLLVDKETDKHHAAQHVKFERDTARLEFLPLQPRAVEMEKGSSGYGFHLRSSPEQKGQVIKDIDPGSPAEAAGLKTNDLLVAVNGVCVGSLGHDDVVEMIRKGGDRTSLLVVDKETDELYRLAHFSPFLYYQSRERPEGSVQEAPAPTAPPDGPCPDAAEEAGHKPKLCRLVKGEHGYGFHLNALRGQPGSFAREVQQGGPADVAGLEDEDIIIEVNGVNVLDEPYETVVDRVQSSGDVVTLLVCGKTAYDHFQAKKIPIVSSMADPLDVPPDSAGGTRAQSEPGSPTATEQAHSTASPSSNSEDTDM</sequence>
<feature type="domain" description="PDZ" evidence="4">
    <location>
        <begin position="240"/>
        <end position="320"/>
    </location>
</feature>
<comment type="similarity">
    <text evidence="2">Belongs to the NHER family.</text>
</comment>
<dbReference type="AlphaFoldDB" id="A0A7J8BGJ1"/>
<gene>
    <name evidence="5" type="ORF">HJG63_015120</name>
</gene>
<dbReference type="GO" id="GO:0016324">
    <property type="term" value="C:apical plasma membrane"/>
    <property type="evidence" value="ECO:0007669"/>
    <property type="project" value="TreeGrafter"/>
</dbReference>
<evidence type="ECO:0000256" key="3">
    <source>
        <dbReference type="SAM" id="MobiDB-lite"/>
    </source>
</evidence>
<evidence type="ECO:0000256" key="1">
    <source>
        <dbReference type="ARBA" id="ARBA00022737"/>
    </source>
</evidence>
<dbReference type="Pfam" id="PF00595">
    <property type="entry name" value="PDZ"/>
    <property type="match status" value="4"/>
</dbReference>
<dbReference type="GO" id="GO:0043495">
    <property type="term" value="F:protein-membrane adaptor activity"/>
    <property type="evidence" value="ECO:0007669"/>
    <property type="project" value="TreeGrafter"/>
</dbReference>
<dbReference type="EMBL" id="JACASE010000017">
    <property type="protein sequence ID" value="KAF6397546.1"/>
    <property type="molecule type" value="Genomic_DNA"/>
</dbReference>
<reference evidence="5 6" key="1">
    <citation type="journal article" date="2020" name="Nature">
        <title>Six reference-quality genomes reveal evolution of bat adaptations.</title>
        <authorList>
            <person name="Jebb D."/>
            <person name="Huang Z."/>
            <person name="Pippel M."/>
            <person name="Hughes G.M."/>
            <person name="Lavrichenko K."/>
            <person name="Devanna P."/>
            <person name="Winkler S."/>
            <person name="Jermiin L.S."/>
            <person name="Skirmuntt E.C."/>
            <person name="Katzourakis A."/>
            <person name="Burkitt-Gray L."/>
            <person name="Ray D.A."/>
            <person name="Sullivan K.A.M."/>
            <person name="Roscito J.G."/>
            <person name="Kirilenko B.M."/>
            <person name="Davalos L.M."/>
            <person name="Corthals A.P."/>
            <person name="Power M.L."/>
            <person name="Jones G."/>
            <person name="Ransome R.D."/>
            <person name="Dechmann D.K.N."/>
            <person name="Locatelli A.G."/>
            <person name="Puechmaille S.J."/>
            <person name="Fedrigo O."/>
            <person name="Jarvis E.D."/>
            <person name="Hiller M."/>
            <person name="Vernes S.C."/>
            <person name="Myers E.W."/>
            <person name="Teeling E.C."/>
        </authorList>
    </citation>
    <scope>NUCLEOTIDE SEQUENCE [LARGE SCALE GENOMIC DNA]</scope>
    <source>
        <strain evidence="5">MRouAeg1</strain>
        <tissue evidence="5">Muscle</tissue>
    </source>
</reference>
<evidence type="ECO:0000256" key="2">
    <source>
        <dbReference type="ARBA" id="ARBA00038110"/>
    </source>
</evidence>
<evidence type="ECO:0000313" key="6">
    <source>
        <dbReference type="Proteomes" id="UP000593571"/>
    </source>
</evidence>
<dbReference type="CDD" id="cd06768">
    <property type="entry name" value="PDZ_NHERF-like"/>
    <property type="match status" value="4"/>
</dbReference>
<dbReference type="Gene3D" id="2.30.42.10">
    <property type="match status" value="4"/>
</dbReference>
<feature type="domain" description="PDZ" evidence="4">
    <location>
        <begin position="137"/>
        <end position="212"/>
    </location>
</feature>
<keyword evidence="1" id="KW-0677">Repeat</keyword>
<proteinExistence type="inferred from homology"/>
<dbReference type="SUPFAM" id="SSF50156">
    <property type="entry name" value="PDZ domain-like"/>
    <property type="match status" value="4"/>
</dbReference>
<dbReference type="PANTHER" id="PTHR14191:SF6">
    <property type="entry name" value="NA(+)_H(+) EXCHANGE REGULATORY COFACTOR NHE-RF3-RELATED"/>
    <property type="match status" value="1"/>
</dbReference>
<dbReference type="InterPro" id="IPR001478">
    <property type="entry name" value="PDZ"/>
</dbReference>
<feature type="compositionally biased region" description="Polar residues" evidence="3">
    <location>
        <begin position="484"/>
        <end position="513"/>
    </location>
</feature>
<feature type="region of interest" description="Disordered" evidence="3">
    <location>
        <begin position="341"/>
        <end position="366"/>
    </location>
</feature>
<dbReference type="GO" id="GO:0072659">
    <property type="term" value="P:protein localization to plasma membrane"/>
    <property type="evidence" value="ECO:0007669"/>
    <property type="project" value="TreeGrafter"/>
</dbReference>
<comment type="caution">
    <text evidence="5">The sequence shown here is derived from an EMBL/GenBank/DDBJ whole genome shotgun (WGS) entry which is preliminary data.</text>
</comment>
<feature type="region of interest" description="Disordered" evidence="3">
    <location>
        <begin position="469"/>
        <end position="513"/>
    </location>
</feature>
<name>A0A7J8BGJ1_ROUAE</name>
<dbReference type="InterPro" id="IPR036034">
    <property type="entry name" value="PDZ_sf"/>
</dbReference>
<feature type="domain" description="PDZ" evidence="4">
    <location>
        <begin position="373"/>
        <end position="453"/>
    </location>
</feature>
<accession>A0A7J8BGJ1</accession>
<dbReference type="SMART" id="SM00228">
    <property type="entry name" value="PDZ"/>
    <property type="match status" value="4"/>
</dbReference>
<dbReference type="PANTHER" id="PTHR14191">
    <property type="entry name" value="PDZ DOMAIN CONTAINING PROTEIN"/>
    <property type="match status" value="1"/>
</dbReference>
<evidence type="ECO:0000259" key="4">
    <source>
        <dbReference type="PROSITE" id="PS50106"/>
    </source>
</evidence>
<protein>
    <submittedName>
        <fullName evidence="5">PDZ domain containing 1</fullName>
    </submittedName>
</protein>
<dbReference type="InterPro" id="IPR051067">
    <property type="entry name" value="NHER"/>
</dbReference>
<evidence type="ECO:0000313" key="5">
    <source>
        <dbReference type="EMBL" id="KAF6397546.1"/>
    </source>
</evidence>
<feature type="domain" description="PDZ" evidence="4">
    <location>
        <begin position="9"/>
        <end position="90"/>
    </location>
</feature>
<dbReference type="GO" id="GO:0005102">
    <property type="term" value="F:signaling receptor binding"/>
    <property type="evidence" value="ECO:0007669"/>
    <property type="project" value="TreeGrafter"/>
</dbReference>
<organism evidence="5 6">
    <name type="scientific">Rousettus aegyptiacus</name>
    <name type="common">Egyptian fruit bat</name>
    <name type="synonym">Pteropus aegyptiacus</name>
    <dbReference type="NCBI Taxonomy" id="9407"/>
    <lineage>
        <taxon>Eukaryota</taxon>
        <taxon>Metazoa</taxon>
        <taxon>Chordata</taxon>
        <taxon>Craniata</taxon>
        <taxon>Vertebrata</taxon>
        <taxon>Euteleostomi</taxon>
        <taxon>Mammalia</taxon>
        <taxon>Eutheria</taxon>
        <taxon>Laurasiatheria</taxon>
        <taxon>Chiroptera</taxon>
        <taxon>Yinpterochiroptera</taxon>
        <taxon>Pteropodoidea</taxon>
        <taxon>Pteropodidae</taxon>
        <taxon>Rousettinae</taxon>
        <taxon>Rousettus</taxon>
    </lineage>
</organism>
<dbReference type="Proteomes" id="UP000593571">
    <property type="component" value="Unassembled WGS sequence"/>
</dbReference>